<dbReference type="EMBL" id="VTAW01000034">
    <property type="protein sequence ID" value="TYT60662.1"/>
    <property type="molecule type" value="Genomic_DNA"/>
</dbReference>
<keyword evidence="3" id="KW-1185">Reference proteome</keyword>
<dbReference type="InterPro" id="IPR045713">
    <property type="entry name" value="DUF6069"/>
</dbReference>
<gene>
    <name evidence="2" type="ORF">FYC77_17825</name>
</gene>
<name>A0A5D5ALN5_9EURY</name>
<feature type="transmembrane region" description="Helical" evidence="1">
    <location>
        <begin position="104"/>
        <end position="124"/>
    </location>
</feature>
<proteinExistence type="predicted"/>
<comment type="caution">
    <text evidence="2">The sequence shown here is derived from an EMBL/GenBank/DDBJ whole genome shotgun (WGS) entry which is preliminary data.</text>
</comment>
<feature type="transmembrane region" description="Helical" evidence="1">
    <location>
        <begin position="9"/>
        <end position="33"/>
    </location>
</feature>
<sequence length="127" mass="12832">MTAVNRYRVVLAVGGAVAANLAVLALALMTVGAGGFDPFAVPPVAIASAVGAIGGVVVYEGFKRAFGDAADRWFVIVALLVTALSFLTLQQAATFEGATTGRLAFLGAMHVVAAAVVVAVLVDWEAV</sequence>
<reference evidence="2 3" key="1">
    <citation type="submission" date="2019-08" db="EMBL/GenBank/DDBJ databases">
        <title>Archaea genome.</title>
        <authorList>
            <person name="Kajale S."/>
            <person name="Shouche Y."/>
            <person name="Deshpande N."/>
            <person name="Sharma A."/>
        </authorList>
    </citation>
    <scope>NUCLEOTIDE SEQUENCE [LARGE SCALE GENOMIC DNA]</scope>
    <source>
        <strain evidence="2 3">ESP3B_9</strain>
    </source>
</reference>
<accession>A0A5D5ALN5</accession>
<protein>
    <submittedName>
        <fullName evidence="2">Uncharacterized protein</fullName>
    </submittedName>
</protein>
<dbReference type="AlphaFoldDB" id="A0A5D5ALN5"/>
<feature type="transmembrane region" description="Helical" evidence="1">
    <location>
        <begin position="73"/>
        <end position="92"/>
    </location>
</feature>
<keyword evidence="1" id="KW-0812">Transmembrane</keyword>
<keyword evidence="1" id="KW-0472">Membrane</keyword>
<evidence type="ECO:0000313" key="2">
    <source>
        <dbReference type="EMBL" id="TYT60662.1"/>
    </source>
</evidence>
<dbReference type="Proteomes" id="UP000324104">
    <property type="component" value="Unassembled WGS sequence"/>
</dbReference>
<dbReference type="Pfam" id="PF19545">
    <property type="entry name" value="DUF6069"/>
    <property type="match status" value="1"/>
</dbReference>
<dbReference type="RefSeq" id="WP_149082849.1">
    <property type="nucleotide sequence ID" value="NZ_VTAW01000034.1"/>
</dbReference>
<organism evidence="2 3">
    <name type="scientific">Natrialba swarupiae</name>
    <dbReference type="NCBI Taxonomy" id="2448032"/>
    <lineage>
        <taxon>Archaea</taxon>
        <taxon>Methanobacteriati</taxon>
        <taxon>Methanobacteriota</taxon>
        <taxon>Stenosarchaea group</taxon>
        <taxon>Halobacteria</taxon>
        <taxon>Halobacteriales</taxon>
        <taxon>Natrialbaceae</taxon>
        <taxon>Natrialba</taxon>
    </lineage>
</organism>
<evidence type="ECO:0000313" key="3">
    <source>
        <dbReference type="Proteomes" id="UP000324104"/>
    </source>
</evidence>
<evidence type="ECO:0000256" key="1">
    <source>
        <dbReference type="SAM" id="Phobius"/>
    </source>
</evidence>
<feature type="transmembrane region" description="Helical" evidence="1">
    <location>
        <begin position="39"/>
        <end position="61"/>
    </location>
</feature>
<keyword evidence="1" id="KW-1133">Transmembrane helix</keyword>